<evidence type="ECO:0000256" key="10">
    <source>
        <dbReference type="ARBA" id="ARBA00022840"/>
    </source>
</evidence>
<dbReference type="Gene3D" id="3.30.565.10">
    <property type="entry name" value="Histidine kinase-like ATPase, C-terminal domain"/>
    <property type="match status" value="1"/>
</dbReference>
<organism evidence="16 17">
    <name type="scientific">Paenibacillus phyllosphaerae</name>
    <dbReference type="NCBI Taxonomy" id="274593"/>
    <lineage>
        <taxon>Bacteria</taxon>
        <taxon>Bacillati</taxon>
        <taxon>Bacillota</taxon>
        <taxon>Bacilli</taxon>
        <taxon>Bacillales</taxon>
        <taxon>Paenibacillaceae</taxon>
        <taxon>Paenibacillus</taxon>
    </lineage>
</organism>
<evidence type="ECO:0000256" key="2">
    <source>
        <dbReference type="ARBA" id="ARBA00004651"/>
    </source>
</evidence>
<dbReference type="Pfam" id="PF00512">
    <property type="entry name" value="HisKA"/>
    <property type="match status" value="1"/>
</dbReference>
<keyword evidence="5" id="KW-0597">Phosphoprotein</keyword>
<keyword evidence="12" id="KW-0902">Two-component regulatory system</keyword>
<comment type="caution">
    <text evidence="16">The sequence shown here is derived from an EMBL/GenBank/DDBJ whole genome shotgun (WGS) entry which is preliminary data.</text>
</comment>
<keyword evidence="13 14" id="KW-0472">Membrane</keyword>
<evidence type="ECO:0000256" key="5">
    <source>
        <dbReference type="ARBA" id="ARBA00022553"/>
    </source>
</evidence>
<dbReference type="SMART" id="SM00388">
    <property type="entry name" value="HisKA"/>
    <property type="match status" value="1"/>
</dbReference>
<evidence type="ECO:0000256" key="1">
    <source>
        <dbReference type="ARBA" id="ARBA00000085"/>
    </source>
</evidence>
<evidence type="ECO:0000256" key="3">
    <source>
        <dbReference type="ARBA" id="ARBA00012438"/>
    </source>
</evidence>
<dbReference type="EC" id="2.7.13.3" evidence="3"/>
<proteinExistence type="predicted"/>
<dbReference type="InterPro" id="IPR036097">
    <property type="entry name" value="HisK_dim/P_sf"/>
</dbReference>
<dbReference type="InterPro" id="IPR036890">
    <property type="entry name" value="HATPase_C_sf"/>
</dbReference>
<dbReference type="InterPro" id="IPR005467">
    <property type="entry name" value="His_kinase_dom"/>
</dbReference>
<dbReference type="Gene3D" id="3.30.450.20">
    <property type="entry name" value="PAS domain"/>
    <property type="match status" value="2"/>
</dbReference>
<dbReference type="RefSeq" id="WP_183603342.1">
    <property type="nucleotide sequence ID" value="NZ_JACHXK010000017.1"/>
</dbReference>
<feature type="domain" description="Histidine kinase" evidence="15">
    <location>
        <begin position="296"/>
        <end position="502"/>
    </location>
</feature>
<reference evidence="16 17" key="1">
    <citation type="submission" date="2020-08" db="EMBL/GenBank/DDBJ databases">
        <title>Genomic Encyclopedia of Type Strains, Phase III (KMG-III): the genomes of soil and plant-associated and newly described type strains.</title>
        <authorList>
            <person name="Whitman W."/>
        </authorList>
    </citation>
    <scope>NUCLEOTIDE SEQUENCE [LARGE SCALE GENOMIC DNA]</scope>
    <source>
        <strain evidence="16 17">CECT 5862</strain>
    </source>
</reference>
<protein>
    <recommendedName>
        <fullName evidence="3">histidine kinase</fullName>
        <ecNumber evidence="3">2.7.13.3</ecNumber>
    </recommendedName>
</protein>
<keyword evidence="7 14" id="KW-0812">Transmembrane</keyword>
<dbReference type="AlphaFoldDB" id="A0A7W5B2K3"/>
<evidence type="ECO:0000256" key="8">
    <source>
        <dbReference type="ARBA" id="ARBA00022741"/>
    </source>
</evidence>
<evidence type="ECO:0000259" key="15">
    <source>
        <dbReference type="PROSITE" id="PS50109"/>
    </source>
</evidence>
<dbReference type="InterPro" id="IPR033479">
    <property type="entry name" value="dCache_1"/>
</dbReference>
<dbReference type="GO" id="GO:0000155">
    <property type="term" value="F:phosphorelay sensor kinase activity"/>
    <property type="evidence" value="ECO:0007669"/>
    <property type="project" value="InterPro"/>
</dbReference>
<dbReference type="GO" id="GO:0005886">
    <property type="term" value="C:plasma membrane"/>
    <property type="evidence" value="ECO:0007669"/>
    <property type="project" value="UniProtKB-SubCell"/>
</dbReference>
<evidence type="ECO:0000256" key="13">
    <source>
        <dbReference type="ARBA" id="ARBA00023136"/>
    </source>
</evidence>
<dbReference type="CDD" id="cd18773">
    <property type="entry name" value="PDC1_HK_sensor"/>
    <property type="match status" value="1"/>
</dbReference>
<dbReference type="PANTHER" id="PTHR43065">
    <property type="entry name" value="SENSOR HISTIDINE KINASE"/>
    <property type="match status" value="1"/>
</dbReference>
<keyword evidence="9 16" id="KW-0418">Kinase</keyword>
<name>A0A7W5B2K3_9BACL</name>
<keyword evidence="4" id="KW-1003">Cell membrane</keyword>
<dbReference type="PANTHER" id="PTHR43065:SF10">
    <property type="entry name" value="PEROXIDE STRESS-ACTIVATED HISTIDINE KINASE MAK3"/>
    <property type="match status" value="1"/>
</dbReference>
<dbReference type="SUPFAM" id="SSF103190">
    <property type="entry name" value="Sensory domain-like"/>
    <property type="match status" value="1"/>
</dbReference>
<dbReference type="PRINTS" id="PR00344">
    <property type="entry name" value="BCTRLSENSOR"/>
</dbReference>
<dbReference type="Pfam" id="PF02518">
    <property type="entry name" value="HATPase_c"/>
    <property type="match status" value="1"/>
</dbReference>
<gene>
    <name evidence="16" type="ORF">FHS18_005356</name>
</gene>
<dbReference type="Gene3D" id="1.10.287.130">
    <property type="match status" value="1"/>
</dbReference>
<dbReference type="InterPro" id="IPR003594">
    <property type="entry name" value="HATPase_dom"/>
</dbReference>
<comment type="subcellular location">
    <subcellularLocation>
        <location evidence="2">Cell membrane</location>
        <topology evidence="2">Multi-pass membrane protein</topology>
    </subcellularLocation>
</comment>
<sequence>MTNTSIRYTRRPNWTLYVLIVIIPLIVFSLILFQVLKSRSNTDLKEEAHALTGVHGLYVENFFSETIGRLESMAIYLSSESPESPVTKRMLVASQQMDSRFSNFYVVDRDGNVIATTGSLEQSVNQSDRAYFSLALLTGLTQVSEPHFGRVTGRYIVSIASPVISEEGKVLYVVVGTVQVEKLEDGLRQILHEETLRITDRSGRILMQTKKITSGVPTVSSSLQLEAVPWRVEVVLEQDYQASVMWPTGFFGAGAFALLNVVYFLVNTVLMKRRLAKELEQIEGDKLRMIGTIAAGTAHEIRNPLTGIKGFIDLLSEKYQGERDQYYFSLIQTEINRINSIVSELLIIGKPTVPSKEVFAIQPVLSEILPIIESEARLHNADVRVLMAQEPLYVMFSKDQFKQIVLNLAKNGLEALERRGQLTIVSSYAGDRIQLRIEDNGRGMSPDTLKKIFVPFFTMKDTGTGLGLVVSKRILDNYGGRLLIESKERIGTKVTIELPMARP</sequence>
<accession>A0A7W5B2K3</accession>
<evidence type="ECO:0000256" key="9">
    <source>
        <dbReference type="ARBA" id="ARBA00022777"/>
    </source>
</evidence>
<keyword evidence="11 14" id="KW-1133">Transmembrane helix</keyword>
<dbReference type="PROSITE" id="PS50109">
    <property type="entry name" value="HIS_KIN"/>
    <property type="match status" value="1"/>
</dbReference>
<dbReference type="EMBL" id="JACHXK010000017">
    <property type="protein sequence ID" value="MBB3113253.1"/>
    <property type="molecule type" value="Genomic_DNA"/>
</dbReference>
<keyword evidence="8" id="KW-0547">Nucleotide-binding</keyword>
<dbReference type="SUPFAM" id="SSF47384">
    <property type="entry name" value="Homodimeric domain of signal transducing histidine kinase"/>
    <property type="match status" value="1"/>
</dbReference>
<dbReference type="SMART" id="SM00387">
    <property type="entry name" value="HATPase_c"/>
    <property type="match status" value="1"/>
</dbReference>
<evidence type="ECO:0000256" key="11">
    <source>
        <dbReference type="ARBA" id="ARBA00022989"/>
    </source>
</evidence>
<keyword evidence="6 16" id="KW-0808">Transferase</keyword>
<keyword evidence="10" id="KW-0067">ATP-binding</keyword>
<evidence type="ECO:0000256" key="12">
    <source>
        <dbReference type="ARBA" id="ARBA00023012"/>
    </source>
</evidence>
<evidence type="ECO:0000256" key="7">
    <source>
        <dbReference type="ARBA" id="ARBA00022692"/>
    </source>
</evidence>
<evidence type="ECO:0000256" key="14">
    <source>
        <dbReference type="SAM" id="Phobius"/>
    </source>
</evidence>
<evidence type="ECO:0000256" key="4">
    <source>
        <dbReference type="ARBA" id="ARBA00022475"/>
    </source>
</evidence>
<feature type="transmembrane region" description="Helical" evidence="14">
    <location>
        <begin position="14"/>
        <end position="36"/>
    </location>
</feature>
<evidence type="ECO:0000256" key="6">
    <source>
        <dbReference type="ARBA" id="ARBA00022679"/>
    </source>
</evidence>
<dbReference type="Pfam" id="PF02743">
    <property type="entry name" value="dCache_1"/>
    <property type="match status" value="1"/>
</dbReference>
<feature type="transmembrane region" description="Helical" evidence="14">
    <location>
        <begin position="244"/>
        <end position="266"/>
    </location>
</feature>
<dbReference type="InterPro" id="IPR004358">
    <property type="entry name" value="Sig_transdc_His_kin-like_C"/>
</dbReference>
<dbReference type="Proteomes" id="UP000570361">
    <property type="component" value="Unassembled WGS sequence"/>
</dbReference>
<dbReference type="GO" id="GO:0005524">
    <property type="term" value="F:ATP binding"/>
    <property type="evidence" value="ECO:0007669"/>
    <property type="project" value="UniProtKB-KW"/>
</dbReference>
<evidence type="ECO:0000313" key="16">
    <source>
        <dbReference type="EMBL" id="MBB3113253.1"/>
    </source>
</evidence>
<comment type="catalytic activity">
    <reaction evidence="1">
        <text>ATP + protein L-histidine = ADP + protein N-phospho-L-histidine.</text>
        <dbReference type="EC" id="2.7.13.3"/>
    </reaction>
</comment>
<dbReference type="InterPro" id="IPR029151">
    <property type="entry name" value="Sensor-like_sf"/>
</dbReference>
<dbReference type="CDD" id="cd00082">
    <property type="entry name" value="HisKA"/>
    <property type="match status" value="1"/>
</dbReference>
<evidence type="ECO:0000313" key="17">
    <source>
        <dbReference type="Proteomes" id="UP000570361"/>
    </source>
</evidence>
<keyword evidence="17" id="KW-1185">Reference proteome</keyword>
<dbReference type="InterPro" id="IPR003661">
    <property type="entry name" value="HisK_dim/P_dom"/>
</dbReference>
<dbReference type="SUPFAM" id="SSF55874">
    <property type="entry name" value="ATPase domain of HSP90 chaperone/DNA topoisomerase II/histidine kinase"/>
    <property type="match status" value="1"/>
</dbReference>